<protein>
    <recommendedName>
        <fullName evidence="2">Myb/SANT-like DNA-binding domain-containing protein</fullName>
    </recommendedName>
</protein>
<feature type="compositionally biased region" description="Low complexity" evidence="1">
    <location>
        <begin position="119"/>
        <end position="128"/>
    </location>
</feature>
<evidence type="ECO:0000259" key="2">
    <source>
        <dbReference type="Pfam" id="PF13873"/>
    </source>
</evidence>
<proteinExistence type="predicted"/>
<gene>
    <name evidence="3" type="ORF">BaRGS_00018787</name>
</gene>
<dbReference type="EMBL" id="JACVVK020000132">
    <property type="protein sequence ID" value="KAK7489922.1"/>
    <property type="molecule type" value="Genomic_DNA"/>
</dbReference>
<feature type="domain" description="Myb/SANT-like DNA-binding" evidence="2">
    <location>
        <begin position="7"/>
        <end position="81"/>
    </location>
</feature>
<name>A0ABD0KS49_9CAEN</name>
<feature type="region of interest" description="Disordered" evidence="1">
    <location>
        <begin position="119"/>
        <end position="159"/>
    </location>
</feature>
<evidence type="ECO:0000313" key="4">
    <source>
        <dbReference type="Proteomes" id="UP001519460"/>
    </source>
</evidence>
<keyword evidence="4" id="KW-1185">Reference proteome</keyword>
<organism evidence="3 4">
    <name type="scientific">Batillaria attramentaria</name>
    <dbReference type="NCBI Taxonomy" id="370345"/>
    <lineage>
        <taxon>Eukaryota</taxon>
        <taxon>Metazoa</taxon>
        <taxon>Spiralia</taxon>
        <taxon>Lophotrochozoa</taxon>
        <taxon>Mollusca</taxon>
        <taxon>Gastropoda</taxon>
        <taxon>Caenogastropoda</taxon>
        <taxon>Sorbeoconcha</taxon>
        <taxon>Cerithioidea</taxon>
        <taxon>Batillariidae</taxon>
        <taxon>Batillaria</taxon>
    </lineage>
</organism>
<dbReference type="Pfam" id="PF13873">
    <property type="entry name" value="Myb_DNA-bind_5"/>
    <property type="match status" value="1"/>
</dbReference>
<evidence type="ECO:0000313" key="3">
    <source>
        <dbReference type="EMBL" id="KAK7489922.1"/>
    </source>
</evidence>
<dbReference type="AlphaFoldDB" id="A0ABD0KS49"/>
<feature type="compositionally biased region" description="Acidic residues" evidence="1">
    <location>
        <begin position="131"/>
        <end position="140"/>
    </location>
</feature>
<reference evidence="3 4" key="1">
    <citation type="journal article" date="2023" name="Sci. Data">
        <title>Genome assembly of the Korean intertidal mud-creeper Batillaria attramentaria.</title>
        <authorList>
            <person name="Patra A.K."/>
            <person name="Ho P.T."/>
            <person name="Jun S."/>
            <person name="Lee S.J."/>
            <person name="Kim Y."/>
            <person name="Won Y.J."/>
        </authorList>
    </citation>
    <scope>NUCLEOTIDE SEQUENCE [LARGE SCALE GENOMIC DNA]</scope>
    <source>
        <strain evidence="3">Wonlab-2016</strain>
    </source>
</reference>
<dbReference type="InterPro" id="IPR028002">
    <property type="entry name" value="Myb_DNA-bind_5"/>
</dbReference>
<evidence type="ECO:0000256" key="1">
    <source>
        <dbReference type="SAM" id="MobiDB-lite"/>
    </source>
</evidence>
<accession>A0ABD0KS49</accession>
<dbReference type="PANTHER" id="PTHR23098:SF16">
    <property type="entry name" value="REGULATORY PROTEIN ZESTE"/>
    <property type="match status" value="1"/>
</dbReference>
<sequence>MASKRQRKQNFTAMERTTLIEEYIARKDILQQKFKTANTNKSKQIAWAEVTAAVNSVSPVERSVTEVKEKWTKLSSEARTQLRARKYPPTGSGKSVEMPDLELFEPIFAHSDLIEGISDDIGGFDSGEPSQEQDFDDDTDKDYITKSESSDNDDKDGSSFWRLIGKKRLDSMGPRQQANLTQDAMNREENGRMKITSLRPCLTLNDLETLTRERLHTLELCASAQLEDKPEGIVSQLVLMRDLRTLKMEKSPGLALNM</sequence>
<dbReference type="PANTHER" id="PTHR23098">
    <property type="entry name" value="AGAP001331-PA-RELATED"/>
    <property type="match status" value="1"/>
</dbReference>
<dbReference type="Proteomes" id="UP001519460">
    <property type="component" value="Unassembled WGS sequence"/>
</dbReference>
<comment type="caution">
    <text evidence="3">The sequence shown here is derived from an EMBL/GenBank/DDBJ whole genome shotgun (WGS) entry which is preliminary data.</text>
</comment>